<reference evidence="2" key="1">
    <citation type="submission" date="2016-06" db="UniProtKB">
        <authorList>
            <consortium name="WormBaseParasite"/>
        </authorList>
    </citation>
    <scope>IDENTIFICATION</scope>
</reference>
<dbReference type="PANTHER" id="PTHR33327">
    <property type="entry name" value="ENDONUCLEASE"/>
    <property type="match status" value="1"/>
</dbReference>
<proteinExistence type="predicted"/>
<name>A0A183TUE1_SCHSO</name>
<dbReference type="PANTHER" id="PTHR33327:SF3">
    <property type="entry name" value="RNA-DIRECTED DNA POLYMERASE"/>
    <property type="match status" value="1"/>
</dbReference>
<evidence type="ECO:0000259" key="1">
    <source>
        <dbReference type="Pfam" id="PF23055"/>
    </source>
</evidence>
<organism evidence="2">
    <name type="scientific">Schistocephalus solidus</name>
    <name type="common">Tapeworm</name>
    <dbReference type="NCBI Taxonomy" id="70667"/>
    <lineage>
        <taxon>Eukaryota</taxon>
        <taxon>Metazoa</taxon>
        <taxon>Spiralia</taxon>
        <taxon>Lophotrochozoa</taxon>
        <taxon>Platyhelminthes</taxon>
        <taxon>Cestoda</taxon>
        <taxon>Eucestoda</taxon>
        <taxon>Diphyllobothriidea</taxon>
        <taxon>Diphyllobothriidae</taxon>
        <taxon>Schistocephalus</taxon>
    </lineage>
</organism>
<sequence>LSKLHNFDPVFLSLHIISLTITNTETNRDSIDVNSLSFKSPPFTPSNLRVWFRKIEAVFSTHSITSECTRYSYVVQSLPFDVAVAVEDLLDPIPAEEPYTRLKDAVIHHVAKSANRMLRELFTQVELGDQMPSQIMRHMRSLIAGRHINDAIFREIWLDKLPLPMQQVLAMLDKRTSLEKLANHADRIMECYRML</sequence>
<dbReference type="AlphaFoldDB" id="A0A183TUE1"/>
<dbReference type="WBParaSite" id="SSLN_0002083301-mRNA-1">
    <property type="protein sequence ID" value="SSLN_0002083301-mRNA-1"/>
    <property type="gene ID" value="SSLN_0002083301"/>
</dbReference>
<dbReference type="InterPro" id="IPR055469">
    <property type="entry name" value="DUF7041"/>
</dbReference>
<accession>A0A183TUE1</accession>
<evidence type="ECO:0000313" key="2">
    <source>
        <dbReference type="WBParaSite" id="SSLN_0002083301-mRNA-1"/>
    </source>
</evidence>
<protein>
    <submittedName>
        <fullName evidence="2">Dynamin_M domain-containing protein</fullName>
    </submittedName>
</protein>
<dbReference type="Pfam" id="PF23055">
    <property type="entry name" value="DUF7041"/>
    <property type="match status" value="1"/>
</dbReference>
<feature type="domain" description="DUF7041" evidence="1">
    <location>
        <begin position="41"/>
        <end position="122"/>
    </location>
</feature>